<protein>
    <submittedName>
        <fullName evidence="2">Uncharacterized protein LOC142163220</fullName>
    </submittedName>
</protein>
<name>A0AC58RV94_TOBAC</name>
<dbReference type="Proteomes" id="UP000790787">
    <property type="component" value="Chromosome 8"/>
</dbReference>
<dbReference type="RefSeq" id="XP_075076584.1">
    <property type="nucleotide sequence ID" value="XM_075220483.1"/>
</dbReference>
<evidence type="ECO:0000313" key="1">
    <source>
        <dbReference type="Proteomes" id="UP000790787"/>
    </source>
</evidence>
<organism evidence="1 2">
    <name type="scientific">Nicotiana tabacum</name>
    <name type="common">Common tobacco</name>
    <dbReference type="NCBI Taxonomy" id="4097"/>
    <lineage>
        <taxon>Eukaryota</taxon>
        <taxon>Viridiplantae</taxon>
        <taxon>Streptophyta</taxon>
        <taxon>Embryophyta</taxon>
        <taxon>Tracheophyta</taxon>
        <taxon>Spermatophyta</taxon>
        <taxon>Magnoliopsida</taxon>
        <taxon>eudicotyledons</taxon>
        <taxon>Gunneridae</taxon>
        <taxon>Pentapetalae</taxon>
        <taxon>asterids</taxon>
        <taxon>lamiids</taxon>
        <taxon>Solanales</taxon>
        <taxon>Solanaceae</taxon>
        <taxon>Nicotianoideae</taxon>
        <taxon>Nicotianeae</taxon>
        <taxon>Nicotiana</taxon>
    </lineage>
</organism>
<keyword evidence="1" id="KW-1185">Reference proteome</keyword>
<gene>
    <name evidence="2" type="primary">LOC142163220</name>
</gene>
<sequence length="261" mass="29278">MKGLSINVPLVEAFEQMSVYAKFIKDLVTKKRSINFEIIKVTHQVSEILHSMAHKLEDLDAFTIPCTIGSVDFAKALCHFGASINLCPTVFKTSGIRKPRPTSIRRPFLTTGKYLCNVEAGELTFRVGDEHVVFHVCKFMRQPNSNEVCSFVDLVNDVIIDDISATINFSDMLEAVFLNFDDNEMDGFMECVNLLQGIGSYNYSSRKLSLDLENRKTPPTKPSIEDPPTMELKPLPPHLPYEFFGPCSTLPVILSFSSTNV</sequence>
<reference evidence="1" key="1">
    <citation type="journal article" date="2014" name="Nat. Commun.">
        <title>The tobacco genome sequence and its comparison with those of tomato and potato.</title>
        <authorList>
            <person name="Sierro N."/>
            <person name="Battey J.N."/>
            <person name="Ouadi S."/>
            <person name="Bakaher N."/>
            <person name="Bovet L."/>
            <person name="Willig A."/>
            <person name="Goepfert S."/>
            <person name="Peitsch M.C."/>
            <person name="Ivanov N.V."/>
        </authorList>
    </citation>
    <scope>NUCLEOTIDE SEQUENCE [LARGE SCALE GENOMIC DNA]</scope>
</reference>
<accession>A0AC58RV94</accession>
<reference evidence="2" key="2">
    <citation type="submission" date="2025-08" db="UniProtKB">
        <authorList>
            <consortium name="RefSeq"/>
        </authorList>
    </citation>
    <scope>IDENTIFICATION</scope>
    <source>
        <tissue evidence="2">Leaf</tissue>
    </source>
</reference>
<evidence type="ECO:0000313" key="2">
    <source>
        <dbReference type="RefSeq" id="XP_075076584.1"/>
    </source>
</evidence>
<proteinExistence type="predicted"/>